<dbReference type="Proteomes" id="UP000838756">
    <property type="component" value="Unassembled WGS sequence"/>
</dbReference>
<feature type="compositionally biased region" description="Basic and acidic residues" evidence="1">
    <location>
        <begin position="24"/>
        <end position="41"/>
    </location>
</feature>
<sequence length="118" mass="12659">PDRISGVGAVQREVLARHCARRAHGPDGRRTCNDGPSEPRAHRPVLGPSEDLLVGGEVTLTVYVEPRGVLYGAQSVGRAARVAAAVGRLCRRHVQRRHHLATRRRLLADKVPAAPSGG</sequence>
<evidence type="ECO:0000313" key="2">
    <source>
        <dbReference type="EMBL" id="CAH2215794.1"/>
    </source>
</evidence>
<gene>
    <name evidence="2" type="primary">jg26540</name>
    <name evidence="2" type="ORF">PAEG_LOCUS3880</name>
</gene>
<protein>
    <submittedName>
        <fullName evidence="2">Jg26540 protein</fullName>
    </submittedName>
</protein>
<accession>A0A8S4QSQ5</accession>
<organism evidence="2 3">
    <name type="scientific">Pararge aegeria aegeria</name>
    <dbReference type="NCBI Taxonomy" id="348720"/>
    <lineage>
        <taxon>Eukaryota</taxon>
        <taxon>Metazoa</taxon>
        <taxon>Ecdysozoa</taxon>
        <taxon>Arthropoda</taxon>
        <taxon>Hexapoda</taxon>
        <taxon>Insecta</taxon>
        <taxon>Pterygota</taxon>
        <taxon>Neoptera</taxon>
        <taxon>Endopterygota</taxon>
        <taxon>Lepidoptera</taxon>
        <taxon>Glossata</taxon>
        <taxon>Ditrysia</taxon>
        <taxon>Papilionoidea</taxon>
        <taxon>Nymphalidae</taxon>
        <taxon>Satyrinae</taxon>
        <taxon>Satyrini</taxon>
        <taxon>Parargina</taxon>
        <taxon>Pararge</taxon>
    </lineage>
</organism>
<feature type="non-terminal residue" evidence="2">
    <location>
        <position position="1"/>
    </location>
</feature>
<keyword evidence="3" id="KW-1185">Reference proteome</keyword>
<evidence type="ECO:0000313" key="3">
    <source>
        <dbReference type="Proteomes" id="UP000838756"/>
    </source>
</evidence>
<name>A0A8S4QSQ5_9NEOP</name>
<reference evidence="2" key="1">
    <citation type="submission" date="2022-03" db="EMBL/GenBank/DDBJ databases">
        <authorList>
            <person name="Lindestad O."/>
        </authorList>
    </citation>
    <scope>NUCLEOTIDE SEQUENCE</scope>
</reference>
<evidence type="ECO:0000256" key="1">
    <source>
        <dbReference type="SAM" id="MobiDB-lite"/>
    </source>
</evidence>
<feature type="region of interest" description="Disordered" evidence="1">
    <location>
        <begin position="19"/>
        <end position="48"/>
    </location>
</feature>
<dbReference type="EMBL" id="CAKXAJ010012872">
    <property type="protein sequence ID" value="CAH2215794.1"/>
    <property type="molecule type" value="Genomic_DNA"/>
</dbReference>
<dbReference type="AlphaFoldDB" id="A0A8S4QSQ5"/>
<comment type="caution">
    <text evidence="2">The sequence shown here is derived from an EMBL/GenBank/DDBJ whole genome shotgun (WGS) entry which is preliminary data.</text>
</comment>
<proteinExistence type="predicted"/>